<keyword evidence="3" id="KW-1185">Reference proteome</keyword>
<sequence length="196" mass="21278">MLGWNPKAVNVGPGPESSKCRIETRYGAEAQEWGRSPMRGQNPKAGPKPDAVNAGAGARCSKCVLVDEILVCCWTPSVEAKDVFFCSLEIPLIKGRMLGEVWTLGNHSSPRIQDLFDVTLAICGCLILPPSMFKSSSRRILEDRLGSSYLSVTCSQNAVEGPNGLSHEGYLITTPSDHLEDNAGQGRIDETMRARE</sequence>
<proteinExistence type="predicted"/>
<name>A0A2I0KA68_PUNGR</name>
<dbReference type="Proteomes" id="UP000233551">
    <property type="component" value="Unassembled WGS sequence"/>
</dbReference>
<dbReference type="AlphaFoldDB" id="A0A2I0KA68"/>
<gene>
    <name evidence="2" type="ORF">CRG98_014180</name>
</gene>
<feature type="region of interest" description="Disordered" evidence="1">
    <location>
        <begin position="31"/>
        <end position="51"/>
    </location>
</feature>
<accession>A0A2I0KA68</accession>
<evidence type="ECO:0000313" key="3">
    <source>
        <dbReference type="Proteomes" id="UP000233551"/>
    </source>
</evidence>
<evidence type="ECO:0000256" key="1">
    <source>
        <dbReference type="SAM" id="MobiDB-lite"/>
    </source>
</evidence>
<evidence type="ECO:0000313" key="2">
    <source>
        <dbReference type="EMBL" id="PKI65441.1"/>
    </source>
</evidence>
<dbReference type="EMBL" id="PGOL01000751">
    <property type="protein sequence ID" value="PKI65441.1"/>
    <property type="molecule type" value="Genomic_DNA"/>
</dbReference>
<organism evidence="2 3">
    <name type="scientific">Punica granatum</name>
    <name type="common">Pomegranate</name>
    <dbReference type="NCBI Taxonomy" id="22663"/>
    <lineage>
        <taxon>Eukaryota</taxon>
        <taxon>Viridiplantae</taxon>
        <taxon>Streptophyta</taxon>
        <taxon>Embryophyta</taxon>
        <taxon>Tracheophyta</taxon>
        <taxon>Spermatophyta</taxon>
        <taxon>Magnoliopsida</taxon>
        <taxon>eudicotyledons</taxon>
        <taxon>Gunneridae</taxon>
        <taxon>Pentapetalae</taxon>
        <taxon>rosids</taxon>
        <taxon>malvids</taxon>
        <taxon>Myrtales</taxon>
        <taxon>Lythraceae</taxon>
        <taxon>Punica</taxon>
    </lineage>
</organism>
<comment type="caution">
    <text evidence="2">The sequence shown here is derived from an EMBL/GenBank/DDBJ whole genome shotgun (WGS) entry which is preliminary data.</text>
</comment>
<protein>
    <submittedName>
        <fullName evidence="2">Uncharacterized protein</fullName>
    </submittedName>
</protein>
<reference evidence="2 3" key="1">
    <citation type="submission" date="2017-11" db="EMBL/GenBank/DDBJ databases">
        <title>De-novo sequencing of pomegranate (Punica granatum L.) genome.</title>
        <authorList>
            <person name="Akparov Z."/>
            <person name="Amiraslanov A."/>
            <person name="Hajiyeva S."/>
            <person name="Abbasov M."/>
            <person name="Kaur K."/>
            <person name="Hamwieh A."/>
            <person name="Solovyev V."/>
            <person name="Salamov A."/>
            <person name="Braich B."/>
            <person name="Kosarev P."/>
            <person name="Mahmoud A."/>
            <person name="Hajiyev E."/>
            <person name="Babayeva S."/>
            <person name="Izzatullayeva V."/>
            <person name="Mammadov A."/>
            <person name="Mammadov A."/>
            <person name="Sharifova S."/>
            <person name="Ojaghi J."/>
            <person name="Eynullazada K."/>
            <person name="Bayramov B."/>
            <person name="Abdulazimova A."/>
            <person name="Shahmuradov I."/>
        </authorList>
    </citation>
    <scope>NUCLEOTIDE SEQUENCE [LARGE SCALE GENOMIC DNA]</scope>
    <source>
        <strain evidence="3">cv. AG2017</strain>
        <tissue evidence="2">Leaf</tissue>
    </source>
</reference>